<evidence type="ECO:0000313" key="2">
    <source>
        <dbReference type="Proteomes" id="UP000219338"/>
    </source>
</evidence>
<keyword evidence="2" id="KW-1185">Reference proteome</keyword>
<protein>
    <submittedName>
        <fullName evidence="1">Uncharacterized protein</fullName>
    </submittedName>
</protein>
<dbReference type="Proteomes" id="UP000219338">
    <property type="component" value="Unassembled WGS sequence"/>
</dbReference>
<sequence length="163" mass="18847">MAWTIDTYHLLLQRVSRQIHQRHDQLRLRPAASSHPQLLEFPNDITQRPAISTSTTLVIPSTFTSDFQRFRRLSCKHHRIQRCHNHTHRRLLQSPKRRQNVQEPREPVEVHVIQAERSTAHSKNGAHWRARDGILQRKARISMEAKSGSDAMMLGKAGSCATV</sequence>
<dbReference type="AlphaFoldDB" id="A0A284RSV1"/>
<name>A0A284RSV1_ARMOS</name>
<gene>
    <name evidence="1" type="ORF">ARMOST_15231</name>
</gene>
<proteinExistence type="predicted"/>
<organism evidence="1 2">
    <name type="scientific">Armillaria ostoyae</name>
    <name type="common">Armillaria root rot fungus</name>
    <dbReference type="NCBI Taxonomy" id="47428"/>
    <lineage>
        <taxon>Eukaryota</taxon>
        <taxon>Fungi</taxon>
        <taxon>Dikarya</taxon>
        <taxon>Basidiomycota</taxon>
        <taxon>Agaricomycotina</taxon>
        <taxon>Agaricomycetes</taxon>
        <taxon>Agaricomycetidae</taxon>
        <taxon>Agaricales</taxon>
        <taxon>Marasmiineae</taxon>
        <taxon>Physalacriaceae</taxon>
        <taxon>Armillaria</taxon>
    </lineage>
</organism>
<evidence type="ECO:0000313" key="1">
    <source>
        <dbReference type="EMBL" id="SJL11820.1"/>
    </source>
</evidence>
<accession>A0A284RSV1</accession>
<dbReference type="EMBL" id="FUEG01000015">
    <property type="protein sequence ID" value="SJL11820.1"/>
    <property type="molecule type" value="Genomic_DNA"/>
</dbReference>
<reference evidence="2" key="1">
    <citation type="journal article" date="2017" name="Nat. Ecol. Evol.">
        <title>Genome expansion and lineage-specific genetic innovations in the forest pathogenic fungi Armillaria.</title>
        <authorList>
            <person name="Sipos G."/>
            <person name="Prasanna A.N."/>
            <person name="Walter M.C."/>
            <person name="O'Connor E."/>
            <person name="Balint B."/>
            <person name="Krizsan K."/>
            <person name="Kiss B."/>
            <person name="Hess J."/>
            <person name="Varga T."/>
            <person name="Slot J."/>
            <person name="Riley R."/>
            <person name="Boka B."/>
            <person name="Rigling D."/>
            <person name="Barry K."/>
            <person name="Lee J."/>
            <person name="Mihaltcheva S."/>
            <person name="LaButti K."/>
            <person name="Lipzen A."/>
            <person name="Waldron R."/>
            <person name="Moloney N.M."/>
            <person name="Sperisen C."/>
            <person name="Kredics L."/>
            <person name="Vagvoelgyi C."/>
            <person name="Patrignani A."/>
            <person name="Fitzpatrick D."/>
            <person name="Nagy I."/>
            <person name="Doyle S."/>
            <person name="Anderson J.B."/>
            <person name="Grigoriev I.V."/>
            <person name="Gueldener U."/>
            <person name="Muensterkoetter M."/>
            <person name="Nagy L.G."/>
        </authorList>
    </citation>
    <scope>NUCLEOTIDE SEQUENCE [LARGE SCALE GENOMIC DNA]</scope>
    <source>
        <strain evidence="2">C18/9</strain>
    </source>
</reference>